<feature type="repeat" description="TPR" evidence="3">
    <location>
        <begin position="142"/>
        <end position="175"/>
    </location>
</feature>
<feature type="repeat" description="TPR" evidence="3">
    <location>
        <begin position="210"/>
        <end position="243"/>
    </location>
</feature>
<proteinExistence type="predicted"/>
<sequence>MTGGVQSALAQTDEAANPEELDAQRYGACLRLVEDKPQEALSFAREWNVERQGLSAARHCEALALLALDRSAEAAELLEREADNILTGDGLGDYAQANRRKLRTDLYSQAALAWQRANELDKAYSALSSALLAAGEDEALIRDIYLERGRIQSLRREHQAAIQDLTRAIELAPAEIEGYFLRAKVFRYKKNYAAARLDISAALDLDRDDPDVLLESGILYRVTGEKLKAGQEWKKVLELYPDSEYAATAKENLDLMAAD</sequence>
<dbReference type="AlphaFoldDB" id="A0A501PBJ3"/>
<evidence type="ECO:0000256" key="3">
    <source>
        <dbReference type="PROSITE-ProRule" id="PRU00339"/>
    </source>
</evidence>
<reference evidence="5" key="1">
    <citation type="submission" date="2019-06" db="EMBL/GenBank/DDBJ databases">
        <title>The complete genome of Emcibacter congregatus ZYLT.</title>
        <authorList>
            <person name="Zhao Z."/>
        </authorList>
    </citation>
    <scope>NUCLEOTIDE SEQUENCE [LARGE SCALE GENOMIC DNA]</scope>
    <source>
        <strain evidence="5">MCCC 1A06723</strain>
    </source>
</reference>
<dbReference type="SUPFAM" id="SSF48452">
    <property type="entry name" value="TPR-like"/>
    <property type="match status" value="1"/>
</dbReference>
<protein>
    <submittedName>
        <fullName evidence="4">Uncharacterized protein</fullName>
    </submittedName>
</protein>
<dbReference type="Proteomes" id="UP000319148">
    <property type="component" value="Unassembled WGS sequence"/>
</dbReference>
<dbReference type="InterPro" id="IPR011990">
    <property type="entry name" value="TPR-like_helical_dom_sf"/>
</dbReference>
<accession>A0A501PBJ3</accession>
<dbReference type="PROSITE" id="PS50005">
    <property type="entry name" value="TPR"/>
    <property type="match status" value="2"/>
</dbReference>
<comment type="caution">
    <text evidence="4">The sequence shown here is derived from an EMBL/GenBank/DDBJ whole genome shotgun (WGS) entry which is preliminary data.</text>
</comment>
<dbReference type="InterPro" id="IPR019734">
    <property type="entry name" value="TPR_rpt"/>
</dbReference>
<keyword evidence="2 3" id="KW-0802">TPR repeat</keyword>
<gene>
    <name evidence="4" type="ORF">FIV46_16890</name>
</gene>
<name>A0A501PBJ3_9PROT</name>
<dbReference type="PANTHER" id="PTHR44858:SF1">
    <property type="entry name" value="UDP-N-ACETYLGLUCOSAMINE--PEPTIDE N-ACETYLGLUCOSAMINYLTRANSFERASE SPINDLY-RELATED"/>
    <property type="match status" value="1"/>
</dbReference>
<dbReference type="EMBL" id="VFIY01000018">
    <property type="protein sequence ID" value="TPD57779.1"/>
    <property type="molecule type" value="Genomic_DNA"/>
</dbReference>
<dbReference type="OrthoDB" id="8480494at2"/>
<evidence type="ECO:0000313" key="4">
    <source>
        <dbReference type="EMBL" id="TPD57779.1"/>
    </source>
</evidence>
<organism evidence="4 5">
    <name type="scientific">Emcibacter nanhaiensis</name>
    <dbReference type="NCBI Taxonomy" id="1505037"/>
    <lineage>
        <taxon>Bacteria</taxon>
        <taxon>Pseudomonadati</taxon>
        <taxon>Pseudomonadota</taxon>
        <taxon>Alphaproteobacteria</taxon>
        <taxon>Emcibacterales</taxon>
        <taxon>Emcibacteraceae</taxon>
        <taxon>Emcibacter</taxon>
    </lineage>
</organism>
<evidence type="ECO:0000256" key="2">
    <source>
        <dbReference type="ARBA" id="ARBA00022803"/>
    </source>
</evidence>
<evidence type="ECO:0000256" key="1">
    <source>
        <dbReference type="ARBA" id="ARBA00022737"/>
    </source>
</evidence>
<keyword evidence="5" id="KW-1185">Reference proteome</keyword>
<dbReference type="Gene3D" id="1.25.40.10">
    <property type="entry name" value="Tetratricopeptide repeat domain"/>
    <property type="match status" value="1"/>
</dbReference>
<dbReference type="PANTHER" id="PTHR44858">
    <property type="entry name" value="TETRATRICOPEPTIDE REPEAT PROTEIN 6"/>
    <property type="match status" value="1"/>
</dbReference>
<dbReference type="SMART" id="SM00028">
    <property type="entry name" value="TPR"/>
    <property type="match status" value="4"/>
</dbReference>
<evidence type="ECO:0000313" key="5">
    <source>
        <dbReference type="Proteomes" id="UP000319148"/>
    </source>
</evidence>
<dbReference type="RefSeq" id="WP_139942095.1">
    <property type="nucleotide sequence ID" value="NZ_JBHSYP010000005.1"/>
</dbReference>
<dbReference type="InterPro" id="IPR050498">
    <property type="entry name" value="Ycf3"/>
</dbReference>
<keyword evidence="1" id="KW-0677">Repeat</keyword>